<comment type="subcellular location">
    <subcellularLocation>
        <location evidence="1">Cell membrane</location>
        <topology evidence="1">Multi-pass membrane protein</topology>
    </subcellularLocation>
</comment>
<dbReference type="PANTHER" id="PTHR30294:SF29">
    <property type="entry name" value="MULTIDRUG ABC TRANSPORTER PERMEASE YBHS-RELATED"/>
    <property type="match status" value="1"/>
</dbReference>
<dbReference type="AlphaFoldDB" id="A0A8J7KVY1"/>
<evidence type="ECO:0000256" key="3">
    <source>
        <dbReference type="ARBA" id="ARBA00022692"/>
    </source>
</evidence>
<dbReference type="Proteomes" id="UP000623269">
    <property type="component" value="Unassembled WGS sequence"/>
</dbReference>
<feature type="transmembrane region" description="Helical" evidence="6">
    <location>
        <begin position="366"/>
        <end position="387"/>
    </location>
</feature>
<evidence type="ECO:0000256" key="4">
    <source>
        <dbReference type="ARBA" id="ARBA00022989"/>
    </source>
</evidence>
<dbReference type="InterPro" id="IPR051449">
    <property type="entry name" value="ABC-2_transporter_component"/>
</dbReference>
<reference evidence="8" key="1">
    <citation type="submission" date="2020-12" db="EMBL/GenBank/DDBJ databases">
        <title>M. sibirica DSM 26468T genome.</title>
        <authorList>
            <person name="Thieme N."/>
            <person name="Rettenmaier R."/>
            <person name="Zverlov V."/>
            <person name="Liebl W."/>
        </authorList>
    </citation>
    <scope>NUCLEOTIDE SEQUENCE</scope>
    <source>
        <strain evidence="8">DSM 26468</strain>
    </source>
</reference>
<evidence type="ECO:0000259" key="7">
    <source>
        <dbReference type="Pfam" id="PF12698"/>
    </source>
</evidence>
<dbReference type="InterPro" id="IPR013525">
    <property type="entry name" value="ABC2_TM"/>
</dbReference>
<feature type="transmembrane region" description="Helical" evidence="6">
    <location>
        <begin position="249"/>
        <end position="273"/>
    </location>
</feature>
<dbReference type="EMBL" id="JAEAGR010000002">
    <property type="protein sequence ID" value="MBH1939687.1"/>
    <property type="molecule type" value="Genomic_DNA"/>
</dbReference>
<name>A0A8J7KVY1_9FIRM</name>
<feature type="transmembrane region" description="Helical" evidence="6">
    <location>
        <begin position="207"/>
        <end position="229"/>
    </location>
</feature>
<keyword evidence="9" id="KW-1185">Reference proteome</keyword>
<protein>
    <submittedName>
        <fullName evidence="8">ABC transporter permease</fullName>
    </submittedName>
</protein>
<feature type="domain" description="ABC-2 type transporter transmembrane" evidence="7">
    <location>
        <begin position="19"/>
        <end position="384"/>
    </location>
</feature>
<proteinExistence type="predicted"/>
<dbReference type="GO" id="GO:0140359">
    <property type="term" value="F:ABC-type transporter activity"/>
    <property type="evidence" value="ECO:0007669"/>
    <property type="project" value="InterPro"/>
</dbReference>
<evidence type="ECO:0000256" key="2">
    <source>
        <dbReference type="ARBA" id="ARBA00022475"/>
    </source>
</evidence>
<organism evidence="8 9">
    <name type="scientific">Mobilitalea sibirica</name>
    <dbReference type="NCBI Taxonomy" id="1462919"/>
    <lineage>
        <taxon>Bacteria</taxon>
        <taxon>Bacillati</taxon>
        <taxon>Bacillota</taxon>
        <taxon>Clostridia</taxon>
        <taxon>Lachnospirales</taxon>
        <taxon>Lachnospiraceae</taxon>
        <taxon>Mobilitalea</taxon>
    </lineage>
</organism>
<keyword evidence="5 6" id="KW-0472">Membrane</keyword>
<evidence type="ECO:0000256" key="1">
    <source>
        <dbReference type="ARBA" id="ARBA00004651"/>
    </source>
</evidence>
<keyword evidence="2" id="KW-1003">Cell membrane</keyword>
<accession>A0A8J7KVY1</accession>
<feature type="transmembrane region" description="Helical" evidence="6">
    <location>
        <begin position="18"/>
        <end position="35"/>
    </location>
</feature>
<gene>
    <name evidence="8" type="ORF">I5677_02115</name>
</gene>
<dbReference type="Gene3D" id="3.40.1710.10">
    <property type="entry name" value="abc type-2 transporter like domain"/>
    <property type="match status" value="1"/>
</dbReference>
<keyword evidence="4 6" id="KW-1133">Transmembrane helix</keyword>
<evidence type="ECO:0000256" key="5">
    <source>
        <dbReference type="ARBA" id="ARBA00023136"/>
    </source>
</evidence>
<feature type="transmembrane region" description="Helical" evidence="6">
    <location>
        <begin position="310"/>
        <end position="334"/>
    </location>
</feature>
<comment type="caution">
    <text evidence="8">The sequence shown here is derived from an EMBL/GenBank/DDBJ whole genome shotgun (WGS) entry which is preliminary data.</text>
</comment>
<evidence type="ECO:0000256" key="6">
    <source>
        <dbReference type="SAM" id="Phobius"/>
    </source>
</evidence>
<evidence type="ECO:0000313" key="8">
    <source>
        <dbReference type="EMBL" id="MBH1939687.1"/>
    </source>
</evidence>
<keyword evidence="3 6" id="KW-0812">Transmembrane</keyword>
<dbReference type="GO" id="GO:0005886">
    <property type="term" value="C:plasma membrane"/>
    <property type="evidence" value="ECO:0007669"/>
    <property type="project" value="UniProtKB-SubCell"/>
</dbReference>
<evidence type="ECO:0000313" key="9">
    <source>
        <dbReference type="Proteomes" id="UP000623269"/>
    </source>
</evidence>
<sequence length="397" mass="44932">MFNTIIKEWKELFADKRIWIGIFMVLIIIIIGTSYNRKKEEVPISEKLRLGVINHDNSSYSELLLTYFNGSETFSSLISVIIGENDEIKEAFQKGELDIFLEIPQGFAENMIRIEHLPIEVTINIQDTTKAILFKNVLESYEKYISAVEMNAVGLYDIMEKDGINPDIIEHANTTVSMDLIFTALGKEAFFSFKTVDTFPATTLSEYYLISVLVMFLLYSGLYGGFQLINEITMGTFARMKTTRLPMYQFLTAKILLLTITLTAIAVLSICFIRNSSYSLAIGLTGFAMSLFSVTFAILLSAFFDTTQRYILVGNLVIFYCIVIGGGIIPIQFLPQDILQLAKMTPNYHMVEGIIRLGQGQLSHTYLIIAVLFLIAALNFTLTLLFYSKRRVAYEKA</sequence>
<dbReference type="PANTHER" id="PTHR30294">
    <property type="entry name" value="MEMBRANE COMPONENT OF ABC TRANSPORTER YHHJ-RELATED"/>
    <property type="match status" value="1"/>
</dbReference>
<feature type="transmembrane region" description="Helical" evidence="6">
    <location>
        <begin position="280"/>
        <end position="304"/>
    </location>
</feature>
<dbReference type="RefSeq" id="WP_197659921.1">
    <property type="nucleotide sequence ID" value="NZ_JAEAGR010000002.1"/>
</dbReference>
<dbReference type="Pfam" id="PF12698">
    <property type="entry name" value="ABC2_membrane_3"/>
    <property type="match status" value="1"/>
</dbReference>